<dbReference type="PRINTS" id="PR00814">
    <property type="entry name" value="BETAHAEM"/>
</dbReference>
<dbReference type="InterPro" id="IPR002337">
    <property type="entry name" value="Hemoglobin_b"/>
</dbReference>
<dbReference type="InterPro" id="IPR009050">
    <property type="entry name" value="Globin-like_sf"/>
</dbReference>
<keyword evidence="3 7" id="KW-0349">Heme</keyword>
<gene>
    <name evidence="9" type="ORF">RIMI_LOCUS5054119</name>
</gene>
<comment type="caution">
    <text evidence="9">The sequence shown here is derived from an EMBL/GenBank/DDBJ whole genome shotgun (WGS) entry which is preliminary data.</text>
</comment>
<evidence type="ECO:0000256" key="5">
    <source>
        <dbReference type="ARBA" id="ARBA00022723"/>
    </source>
</evidence>
<keyword evidence="4 7" id="KW-0561">Oxygen transport</keyword>
<evidence type="ECO:0000313" key="9">
    <source>
        <dbReference type="EMBL" id="CAJ0932382.1"/>
    </source>
</evidence>
<evidence type="ECO:0000313" key="10">
    <source>
        <dbReference type="Proteomes" id="UP001176940"/>
    </source>
</evidence>
<protein>
    <recommendedName>
        <fullName evidence="8">Globin domain-containing protein</fullName>
    </recommendedName>
</protein>
<reference evidence="9" key="1">
    <citation type="submission" date="2023-07" db="EMBL/GenBank/DDBJ databases">
        <authorList>
            <person name="Stuckert A."/>
        </authorList>
    </citation>
    <scope>NUCLEOTIDE SEQUENCE</scope>
</reference>
<feature type="domain" description="Globin" evidence="8">
    <location>
        <begin position="3"/>
        <end position="147"/>
    </location>
</feature>
<keyword evidence="2 7" id="KW-0813">Transport</keyword>
<dbReference type="Pfam" id="PF00042">
    <property type="entry name" value="Globin"/>
    <property type="match status" value="1"/>
</dbReference>
<evidence type="ECO:0000256" key="6">
    <source>
        <dbReference type="ARBA" id="ARBA00023004"/>
    </source>
</evidence>
<evidence type="ECO:0000256" key="4">
    <source>
        <dbReference type="ARBA" id="ARBA00022621"/>
    </source>
</evidence>
<keyword evidence="5" id="KW-0479">Metal-binding</keyword>
<sequence>MVHLTDQEIKSINAIWGKVDPKAIGGESLARLLIAYPWTQRYFGSFGNLGSSDAICHNAKVIAHGEKVLRSIGEALKHLDNLKGHYAKLSQYHSEKLHVDPANFQRFGDVVVIVLAKNFHGEFTPEVQAAFEKAFCGVADALGKGYH</sequence>
<evidence type="ECO:0000256" key="7">
    <source>
        <dbReference type="RuleBase" id="RU000356"/>
    </source>
</evidence>
<name>A0ABN9L3J4_9NEOB</name>
<dbReference type="Gene3D" id="1.10.490.10">
    <property type="entry name" value="Globins"/>
    <property type="match status" value="1"/>
</dbReference>
<evidence type="ECO:0000256" key="1">
    <source>
        <dbReference type="ARBA" id="ARBA00008705"/>
    </source>
</evidence>
<dbReference type="PROSITE" id="PS01033">
    <property type="entry name" value="GLOBIN"/>
    <property type="match status" value="1"/>
</dbReference>
<evidence type="ECO:0000256" key="3">
    <source>
        <dbReference type="ARBA" id="ARBA00022617"/>
    </source>
</evidence>
<dbReference type="InterPro" id="IPR000971">
    <property type="entry name" value="Globin"/>
</dbReference>
<evidence type="ECO:0000259" key="8">
    <source>
        <dbReference type="PROSITE" id="PS01033"/>
    </source>
</evidence>
<accession>A0ABN9L3J4</accession>
<evidence type="ECO:0000256" key="2">
    <source>
        <dbReference type="ARBA" id="ARBA00022448"/>
    </source>
</evidence>
<dbReference type="PANTHER" id="PTHR11442:SF100">
    <property type="entry name" value="HEMOGLOBIN SUBUNIT BETA-1"/>
    <property type="match status" value="1"/>
</dbReference>
<keyword evidence="10" id="KW-1185">Reference proteome</keyword>
<dbReference type="InterPro" id="IPR050056">
    <property type="entry name" value="Hemoglobin_oxygen_transport"/>
</dbReference>
<organism evidence="9 10">
    <name type="scientific">Ranitomeya imitator</name>
    <name type="common">mimic poison frog</name>
    <dbReference type="NCBI Taxonomy" id="111125"/>
    <lineage>
        <taxon>Eukaryota</taxon>
        <taxon>Metazoa</taxon>
        <taxon>Chordata</taxon>
        <taxon>Craniata</taxon>
        <taxon>Vertebrata</taxon>
        <taxon>Euteleostomi</taxon>
        <taxon>Amphibia</taxon>
        <taxon>Batrachia</taxon>
        <taxon>Anura</taxon>
        <taxon>Neobatrachia</taxon>
        <taxon>Hyloidea</taxon>
        <taxon>Dendrobatidae</taxon>
        <taxon>Dendrobatinae</taxon>
        <taxon>Ranitomeya</taxon>
    </lineage>
</organism>
<keyword evidence="6" id="KW-0408">Iron</keyword>
<dbReference type="Proteomes" id="UP001176940">
    <property type="component" value="Unassembled WGS sequence"/>
</dbReference>
<comment type="similarity">
    <text evidence="1 7">Belongs to the globin family.</text>
</comment>
<dbReference type="EMBL" id="CAUEEQ010008452">
    <property type="protein sequence ID" value="CAJ0932382.1"/>
    <property type="molecule type" value="Genomic_DNA"/>
</dbReference>
<dbReference type="CDD" id="cd08925">
    <property type="entry name" value="Hb-beta-like"/>
    <property type="match status" value="1"/>
</dbReference>
<dbReference type="InterPro" id="IPR012292">
    <property type="entry name" value="Globin/Proto"/>
</dbReference>
<dbReference type="PANTHER" id="PTHR11442">
    <property type="entry name" value="HEMOGLOBIN FAMILY MEMBER"/>
    <property type="match status" value="1"/>
</dbReference>
<proteinExistence type="inferred from homology"/>
<dbReference type="SUPFAM" id="SSF46458">
    <property type="entry name" value="Globin-like"/>
    <property type="match status" value="1"/>
</dbReference>